<dbReference type="InterPro" id="IPR000868">
    <property type="entry name" value="Isochorismatase-like_dom"/>
</dbReference>
<dbReference type="PANTHER" id="PTHR43540">
    <property type="entry name" value="PEROXYUREIDOACRYLATE/UREIDOACRYLATE AMIDOHYDROLASE-RELATED"/>
    <property type="match status" value="1"/>
</dbReference>
<accession>A0A0P8W6W6</accession>
<dbReference type="Pfam" id="PF00857">
    <property type="entry name" value="Isochorismatase"/>
    <property type="match status" value="1"/>
</dbReference>
<dbReference type="EMBL" id="LKET01000039">
    <property type="protein sequence ID" value="KPU43529.1"/>
    <property type="molecule type" value="Genomic_DNA"/>
</dbReference>
<dbReference type="AlphaFoldDB" id="A0A0P8W6W6"/>
<evidence type="ECO:0000313" key="4">
    <source>
        <dbReference type="EMBL" id="KPU43529.1"/>
    </source>
</evidence>
<dbReference type="Gene3D" id="3.40.50.850">
    <property type="entry name" value="Isochorismatase-like"/>
    <property type="match status" value="1"/>
</dbReference>
<protein>
    <submittedName>
        <fullName evidence="4">Streptothricin hydrolase</fullName>
        <ecNumber evidence="4">3.5.2.19</ecNumber>
    </submittedName>
</protein>
<name>A0A0P8W6W6_9CLOT</name>
<feature type="domain" description="Isochorismatase-like" evidence="3">
    <location>
        <begin position="4"/>
        <end position="144"/>
    </location>
</feature>
<dbReference type="PATRIC" id="fig|36849.3.peg.3143"/>
<dbReference type="InterPro" id="IPR036380">
    <property type="entry name" value="Isochorismatase-like_sf"/>
</dbReference>
<dbReference type="CDD" id="cd01014">
    <property type="entry name" value="nicotinamidase_related"/>
    <property type="match status" value="1"/>
</dbReference>
<dbReference type="OrthoDB" id="257098at2"/>
<keyword evidence="2 4" id="KW-0378">Hydrolase</keyword>
<dbReference type="RefSeq" id="WP_054875966.1">
    <property type="nucleotide sequence ID" value="NZ_LKET01000039.1"/>
</dbReference>
<dbReference type="EC" id="3.5.2.19" evidence="4"/>
<comment type="similarity">
    <text evidence="1">Belongs to the isochorismatase family.</text>
</comment>
<proteinExistence type="inferred from homology"/>
<comment type="caution">
    <text evidence="4">The sequence shown here is derived from an EMBL/GenBank/DDBJ whole genome shotgun (WGS) entry which is preliminary data.</text>
</comment>
<dbReference type="GO" id="GO:0016787">
    <property type="term" value="F:hydrolase activity"/>
    <property type="evidence" value="ECO:0007669"/>
    <property type="project" value="UniProtKB-KW"/>
</dbReference>
<evidence type="ECO:0000256" key="2">
    <source>
        <dbReference type="ARBA" id="ARBA00022801"/>
    </source>
</evidence>
<evidence type="ECO:0000259" key="3">
    <source>
        <dbReference type="Pfam" id="PF00857"/>
    </source>
</evidence>
<evidence type="ECO:0000256" key="1">
    <source>
        <dbReference type="ARBA" id="ARBA00006336"/>
    </source>
</evidence>
<organism evidence="4 5">
    <name type="scientific">Oxobacter pfennigii</name>
    <dbReference type="NCBI Taxonomy" id="36849"/>
    <lineage>
        <taxon>Bacteria</taxon>
        <taxon>Bacillati</taxon>
        <taxon>Bacillota</taxon>
        <taxon>Clostridia</taxon>
        <taxon>Eubacteriales</taxon>
        <taxon>Clostridiaceae</taxon>
        <taxon>Oxobacter</taxon>
    </lineage>
</organism>
<dbReference type="InterPro" id="IPR050272">
    <property type="entry name" value="Isochorismatase-like_hydrls"/>
</dbReference>
<dbReference type="SUPFAM" id="SSF52499">
    <property type="entry name" value="Isochorismatase-like hydrolases"/>
    <property type="match status" value="1"/>
</dbReference>
<dbReference type="Proteomes" id="UP000050326">
    <property type="component" value="Unassembled WGS sequence"/>
</dbReference>
<reference evidence="4 5" key="1">
    <citation type="submission" date="2015-09" db="EMBL/GenBank/DDBJ databases">
        <title>Genome sequence of Oxobacter pfennigii DSM 3222.</title>
        <authorList>
            <person name="Poehlein A."/>
            <person name="Bengelsdorf F.R."/>
            <person name="Schiel-Bengelsdorf B."/>
            <person name="Duerre P."/>
            <person name="Daniel R."/>
        </authorList>
    </citation>
    <scope>NUCLEOTIDE SEQUENCE [LARGE SCALE GENOMIC DNA]</scope>
    <source>
        <strain evidence="4 5">DSM 3222</strain>
    </source>
</reference>
<gene>
    <name evidence="4" type="primary">sttH</name>
    <name evidence="4" type="ORF">OXPF_29700</name>
</gene>
<dbReference type="PANTHER" id="PTHR43540:SF1">
    <property type="entry name" value="ISOCHORISMATASE HYDROLASE"/>
    <property type="match status" value="1"/>
</dbReference>
<sequence length="183" mass="20417">MKKALLIIDVQNDYFNNGAYPLSNANMAAKNIQGVLGKFRAEGDLVIFIKHINMKESAAFFKPETAGSEIYKAIEPIEGETVIIKHTPNSFRDTELHQFLRLQEIEELVTVGMMTQHCVDTTVRAAYDLGYSNILLYDCCATKDLVFSGETIAASIVQSTFMAALSRGFSDVMSSTEYLRKIK</sequence>
<evidence type="ECO:0000313" key="5">
    <source>
        <dbReference type="Proteomes" id="UP000050326"/>
    </source>
</evidence>
<keyword evidence="5" id="KW-1185">Reference proteome</keyword>
<dbReference type="STRING" id="36849.OXPF_29700"/>